<gene>
    <name evidence="2" type="ORF">ASAP_2320</name>
</gene>
<feature type="region of interest" description="Disordered" evidence="1">
    <location>
        <begin position="15"/>
        <end position="38"/>
    </location>
</feature>
<evidence type="ECO:0000256" key="1">
    <source>
        <dbReference type="SAM" id="MobiDB-lite"/>
    </source>
</evidence>
<dbReference type="EMBL" id="CBLX010000016">
    <property type="protein sequence ID" value="CDG40365.1"/>
    <property type="molecule type" value="Genomic_DNA"/>
</dbReference>
<reference evidence="2 3" key="1">
    <citation type="journal article" date="2014" name="Genome Biol. Evol.">
        <title>Acetic acid bacteria genomes reveal functional traits for adaptation to life in insect guts.</title>
        <authorList>
            <person name="Chouaia B."/>
            <person name="Gaiarsa S."/>
            <person name="Crotti E."/>
            <person name="Comandatore F."/>
            <person name="Degli Esposti M."/>
            <person name="Ricci I."/>
            <person name="Alma A."/>
            <person name="Favia G."/>
            <person name="Bandi C."/>
            <person name="Daffonchio D."/>
        </authorList>
    </citation>
    <scope>NUCLEOTIDE SEQUENCE [LARGE SCALE GENOMIC DNA]</scope>
    <source>
        <strain evidence="2 3">SF2.1</strain>
    </source>
</reference>
<accession>A0A060QHD9</accession>
<sequence>MAPFSHGWGHWRLKSTRADPMDTEPDNGRSAHSPLPNKGMALIPLWTL</sequence>
<organism evidence="2 3">
    <name type="scientific">Asaia bogorensis</name>
    <dbReference type="NCBI Taxonomy" id="91915"/>
    <lineage>
        <taxon>Bacteria</taxon>
        <taxon>Pseudomonadati</taxon>
        <taxon>Pseudomonadota</taxon>
        <taxon>Alphaproteobacteria</taxon>
        <taxon>Acetobacterales</taxon>
        <taxon>Acetobacteraceae</taxon>
        <taxon>Asaia</taxon>
    </lineage>
</organism>
<protein>
    <submittedName>
        <fullName evidence="2">Uncharacterized protein</fullName>
    </submittedName>
</protein>
<dbReference type="AlphaFoldDB" id="A0A060QHD9"/>
<proteinExistence type="predicted"/>
<comment type="caution">
    <text evidence="2">The sequence shown here is derived from an EMBL/GenBank/DDBJ whole genome shotgun (WGS) entry which is preliminary data.</text>
</comment>
<dbReference type="Proteomes" id="UP000027583">
    <property type="component" value="Unassembled WGS sequence"/>
</dbReference>
<reference evidence="2 3" key="2">
    <citation type="journal article" date="2014" name="PLoS ONE">
        <title>Evolution of mitochondria reconstructed from the energy metabolism of living bacteria.</title>
        <authorList>
            <person name="Degli Esposti M."/>
            <person name="Chouaia B."/>
            <person name="Comandatore F."/>
            <person name="Crotti E."/>
            <person name="Sassera D."/>
            <person name="Lievens P.M."/>
            <person name="Daffonchio D."/>
            <person name="Bandi C."/>
        </authorList>
    </citation>
    <scope>NUCLEOTIDE SEQUENCE [LARGE SCALE GENOMIC DNA]</scope>
    <source>
        <strain evidence="2 3">SF2.1</strain>
    </source>
</reference>
<name>A0A060QHD9_9PROT</name>
<evidence type="ECO:0000313" key="2">
    <source>
        <dbReference type="EMBL" id="CDG40365.1"/>
    </source>
</evidence>
<evidence type="ECO:0000313" key="3">
    <source>
        <dbReference type="Proteomes" id="UP000027583"/>
    </source>
</evidence>